<dbReference type="AlphaFoldDB" id="A0A379IIT2"/>
<dbReference type="PANTHER" id="PTHR45339:SF5">
    <property type="entry name" value="HISTIDINE KINASE"/>
    <property type="match status" value="1"/>
</dbReference>
<protein>
    <submittedName>
        <fullName evidence="7">Response regulator</fullName>
        <ecNumber evidence="7">2.7.13.3</ecNumber>
    </submittedName>
</protein>
<evidence type="ECO:0000259" key="5">
    <source>
        <dbReference type="PROSITE" id="PS50110"/>
    </source>
</evidence>
<dbReference type="GO" id="GO:0005524">
    <property type="term" value="F:ATP binding"/>
    <property type="evidence" value="ECO:0007669"/>
    <property type="project" value="UniProtKB-KW"/>
</dbReference>
<dbReference type="Pfam" id="PF00072">
    <property type="entry name" value="Response_reg"/>
    <property type="match status" value="1"/>
</dbReference>
<reference evidence="7 8" key="1">
    <citation type="submission" date="2018-06" db="EMBL/GenBank/DDBJ databases">
        <authorList>
            <consortium name="Pathogen Informatics"/>
            <person name="Doyle S."/>
        </authorList>
    </citation>
    <scope>NUCLEOTIDE SEQUENCE [LARGE SCALE GENOMIC DNA]</scope>
    <source>
        <strain evidence="7 8">NCTC10392</strain>
    </source>
</reference>
<dbReference type="SUPFAM" id="SSF52172">
    <property type="entry name" value="CheY-like"/>
    <property type="match status" value="1"/>
</dbReference>
<evidence type="ECO:0000313" key="8">
    <source>
        <dbReference type="Proteomes" id="UP000255125"/>
    </source>
</evidence>
<dbReference type="CDD" id="cd17546">
    <property type="entry name" value="REC_hyHK_CKI1_RcsC-like"/>
    <property type="match status" value="1"/>
</dbReference>
<dbReference type="EC" id="2.7.13.3" evidence="7"/>
<dbReference type="InterPro" id="IPR001789">
    <property type="entry name" value="Sig_transdc_resp-reg_receiver"/>
</dbReference>
<dbReference type="InterPro" id="IPR036641">
    <property type="entry name" value="HPT_dom_sf"/>
</dbReference>
<dbReference type="InterPro" id="IPR011006">
    <property type="entry name" value="CheY-like_superfamily"/>
</dbReference>
<feature type="domain" description="HPt" evidence="6">
    <location>
        <begin position="145"/>
        <end position="238"/>
    </location>
</feature>
<dbReference type="EMBL" id="UGUS01000002">
    <property type="protein sequence ID" value="SUD33234.1"/>
    <property type="molecule type" value="Genomic_DNA"/>
</dbReference>
<evidence type="ECO:0000256" key="4">
    <source>
        <dbReference type="PROSITE-ProRule" id="PRU00169"/>
    </source>
</evidence>
<evidence type="ECO:0000256" key="1">
    <source>
        <dbReference type="ARBA" id="ARBA00022553"/>
    </source>
</evidence>
<keyword evidence="2" id="KW-0902">Two-component regulatory system</keyword>
<dbReference type="SUPFAM" id="SSF47226">
    <property type="entry name" value="Histidine-containing phosphotransfer domain, HPT domain"/>
    <property type="match status" value="1"/>
</dbReference>
<evidence type="ECO:0000313" key="7">
    <source>
        <dbReference type="EMBL" id="SUD33234.1"/>
    </source>
</evidence>
<sequence length="238" mass="26373">MAVLVVEDHSAYRALMGQFLRILKLDHEMASDGVQGLIAMERRHFDLVISDCQMPNMNGYAMAREVRLREHQHGHRRVPIIALTANLMHDDPQRCRDAGMDAWLAKPLSLEQLEAVLLRWLPEASSYCMAAAQPTRAGLIKLFGSAAVVDQMLALLLQEARDDSVTLAHAQLALDPGLTSERLHRLVGSLAFLGCTELESQGALLIEQVRAYGVAGNRSGLETFQRDLSVYLAYLGKL</sequence>
<evidence type="ECO:0000259" key="6">
    <source>
        <dbReference type="PROSITE" id="PS50894"/>
    </source>
</evidence>
<dbReference type="PROSITE" id="PS50110">
    <property type="entry name" value="RESPONSE_REGULATORY"/>
    <property type="match status" value="1"/>
</dbReference>
<proteinExistence type="predicted"/>
<dbReference type="Gene3D" id="3.40.50.2300">
    <property type="match status" value="1"/>
</dbReference>
<accession>A0A379IIT2</accession>
<dbReference type="SMART" id="SM00448">
    <property type="entry name" value="REC"/>
    <property type="match status" value="1"/>
</dbReference>
<dbReference type="PANTHER" id="PTHR45339">
    <property type="entry name" value="HYBRID SIGNAL TRANSDUCTION HISTIDINE KINASE J"/>
    <property type="match status" value="1"/>
</dbReference>
<keyword evidence="7" id="KW-0808">Transferase</keyword>
<organism evidence="7 8">
    <name type="scientific">Pseudomonas fluorescens</name>
    <dbReference type="NCBI Taxonomy" id="294"/>
    <lineage>
        <taxon>Bacteria</taxon>
        <taxon>Pseudomonadati</taxon>
        <taxon>Pseudomonadota</taxon>
        <taxon>Gammaproteobacteria</taxon>
        <taxon>Pseudomonadales</taxon>
        <taxon>Pseudomonadaceae</taxon>
        <taxon>Pseudomonas</taxon>
    </lineage>
</organism>
<keyword evidence="1 4" id="KW-0597">Phosphoprotein</keyword>
<dbReference type="GO" id="GO:0005886">
    <property type="term" value="C:plasma membrane"/>
    <property type="evidence" value="ECO:0007669"/>
    <property type="project" value="UniProtKB-SubCell"/>
</dbReference>
<name>A0A379IIT2_PSEFL</name>
<evidence type="ECO:0000256" key="3">
    <source>
        <dbReference type="PROSITE-ProRule" id="PRU00110"/>
    </source>
</evidence>
<feature type="modified residue" description="4-aspartylphosphate" evidence="4">
    <location>
        <position position="51"/>
    </location>
</feature>
<evidence type="ECO:0000256" key="2">
    <source>
        <dbReference type="ARBA" id="ARBA00023012"/>
    </source>
</evidence>
<dbReference type="Proteomes" id="UP000255125">
    <property type="component" value="Unassembled WGS sequence"/>
</dbReference>
<dbReference type="GO" id="GO:0004673">
    <property type="term" value="F:protein histidine kinase activity"/>
    <property type="evidence" value="ECO:0007669"/>
    <property type="project" value="UniProtKB-EC"/>
</dbReference>
<gene>
    <name evidence="7" type="primary">rcsC_3</name>
    <name evidence="7" type="ORF">NCTC10392_04624</name>
</gene>
<dbReference type="GO" id="GO:0000160">
    <property type="term" value="P:phosphorelay signal transduction system"/>
    <property type="evidence" value="ECO:0007669"/>
    <property type="project" value="UniProtKB-KW"/>
</dbReference>
<feature type="modified residue" description="Phosphohistidine" evidence="3">
    <location>
        <position position="184"/>
    </location>
</feature>
<dbReference type="PROSITE" id="PS50894">
    <property type="entry name" value="HPT"/>
    <property type="match status" value="1"/>
</dbReference>
<feature type="domain" description="Response regulatory" evidence="5">
    <location>
        <begin position="2"/>
        <end position="121"/>
    </location>
</feature>
<dbReference type="InterPro" id="IPR008207">
    <property type="entry name" value="Sig_transdc_His_kin_Hpt_dom"/>
</dbReference>